<dbReference type="GO" id="GO:0016020">
    <property type="term" value="C:membrane"/>
    <property type="evidence" value="ECO:0007669"/>
    <property type="project" value="UniProtKB-SubCell"/>
</dbReference>
<dbReference type="Proteomes" id="UP000017836">
    <property type="component" value="Unassembled WGS sequence"/>
</dbReference>
<evidence type="ECO:0000256" key="1">
    <source>
        <dbReference type="ARBA" id="ARBA00004167"/>
    </source>
</evidence>
<keyword evidence="4" id="KW-0735">Signal-anchor</keyword>
<sequence length="415" mass="48239">MKSSSFEFHPCKKFCGNNPTKTIYFLMVLPFCIFLALFLLSSPVPIYKQLFFTRPSHHQILVIPKVEDSCDLFSGGWVWDLEGPIYTNSTCPTLPDSKNCGKHGRIDTDYMKWRWKPDSCELPRFDPKRFLNLFRHKKLVFVGDSVARNQMESLLCLLSQVETPTDIYHDHDDRFRRWHFPSHNFVLAVFWTKFLVHADEIIRNGLPSGEFNIHLDRPDANWTRSIAQYDVAVISDAHWFFRPSTFYESGHPIGCLYCDSNKRKLKDLGLAFALRKAFHSALRALKECDECKGLYFVRTFSPAHFEHGSWNEGGRCNRTEPLGPEGVSESAFELEVREIQVHEVKKVSKVSRDKRIKVLDVTKAMMVRPDGHPNEHWHGPEMEAFNDCIHWCLPGPVDAWNELLMEMVARERSKE</sequence>
<evidence type="ECO:0000256" key="4">
    <source>
        <dbReference type="ARBA" id="ARBA00022968"/>
    </source>
</evidence>
<dbReference type="InterPro" id="IPR025846">
    <property type="entry name" value="TBL_N"/>
</dbReference>
<protein>
    <submittedName>
        <fullName evidence="10">Uncharacterized protein</fullName>
    </submittedName>
</protein>
<dbReference type="Gramene" id="ERM99565">
    <property type="protein sequence ID" value="ERM99565"/>
    <property type="gene ID" value="AMTR_s00088p00114920"/>
</dbReference>
<feature type="domain" description="Trichome birefringence-like C-terminal" evidence="8">
    <location>
        <begin position="122"/>
        <end position="407"/>
    </location>
</feature>
<evidence type="ECO:0000259" key="9">
    <source>
        <dbReference type="Pfam" id="PF14416"/>
    </source>
</evidence>
<reference evidence="11" key="1">
    <citation type="journal article" date="2013" name="Science">
        <title>The Amborella genome and the evolution of flowering plants.</title>
        <authorList>
            <consortium name="Amborella Genome Project"/>
        </authorList>
    </citation>
    <scope>NUCLEOTIDE SEQUENCE [LARGE SCALE GENOMIC DNA]</scope>
</reference>
<evidence type="ECO:0000256" key="6">
    <source>
        <dbReference type="ARBA" id="ARBA00023136"/>
    </source>
</evidence>
<dbReference type="Pfam" id="PF13839">
    <property type="entry name" value="PC-Esterase"/>
    <property type="match status" value="1"/>
</dbReference>
<dbReference type="PANTHER" id="PTHR32285">
    <property type="entry name" value="PROTEIN TRICHOME BIREFRINGENCE-LIKE 9-RELATED"/>
    <property type="match status" value="1"/>
</dbReference>
<organism evidence="10 11">
    <name type="scientific">Amborella trichopoda</name>
    <dbReference type="NCBI Taxonomy" id="13333"/>
    <lineage>
        <taxon>Eukaryota</taxon>
        <taxon>Viridiplantae</taxon>
        <taxon>Streptophyta</taxon>
        <taxon>Embryophyta</taxon>
        <taxon>Tracheophyta</taxon>
        <taxon>Spermatophyta</taxon>
        <taxon>Magnoliopsida</taxon>
        <taxon>Amborellales</taxon>
        <taxon>Amborellaceae</taxon>
        <taxon>Amborella</taxon>
    </lineage>
</organism>
<feature type="domain" description="Trichome birefringence-like N-terminal" evidence="9">
    <location>
        <begin position="69"/>
        <end position="121"/>
    </location>
</feature>
<dbReference type="Pfam" id="PF14416">
    <property type="entry name" value="PMR5N"/>
    <property type="match status" value="1"/>
</dbReference>
<evidence type="ECO:0000313" key="10">
    <source>
        <dbReference type="EMBL" id="ERM99565.1"/>
    </source>
</evidence>
<comment type="similarity">
    <text evidence="2">Belongs to the PC-esterase family. TBL subfamily.</text>
</comment>
<dbReference type="AlphaFoldDB" id="W1NWB0"/>
<evidence type="ECO:0000259" key="8">
    <source>
        <dbReference type="Pfam" id="PF13839"/>
    </source>
</evidence>
<accession>W1NWB0</accession>
<keyword evidence="11" id="KW-1185">Reference proteome</keyword>
<evidence type="ECO:0000313" key="11">
    <source>
        <dbReference type="Proteomes" id="UP000017836"/>
    </source>
</evidence>
<dbReference type="eggNOG" id="ENOG502QPJ5">
    <property type="taxonomic scope" value="Eukaryota"/>
</dbReference>
<dbReference type="GO" id="GO:0016413">
    <property type="term" value="F:O-acetyltransferase activity"/>
    <property type="evidence" value="ECO:0000318"/>
    <property type="project" value="GO_Central"/>
</dbReference>
<dbReference type="InterPro" id="IPR029962">
    <property type="entry name" value="TBL"/>
</dbReference>
<dbReference type="InterPro" id="IPR026057">
    <property type="entry name" value="TBL_C"/>
</dbReference>
<dbReference type="OrthoDB" id="630188at2759"/>
<evidence type="ECO:0000256" key="7">
    <source>
        <dbReference type="SAM" id="Phobius"/>
    </source>
</evidence>
<proteinExistence type="inferred from homology"/>
<name>W1NWB0_AMBTC</name>
<dbReference type="GO" id="GO:0010411">
    <property type="term" value="P:xyloglucan metabolic process"/>
    <property type="evidence" value="ECO:0007669"/>
    <property type="project" value="EnsemblPlants"/>
</dbReference>
<dbReference type="PANTHER" id="PTHR32285:SF28">
    <property type="entry name" value="XYLOGLUCAN O-ACETYLTRANSFERASE 2"/>
    <property type="match status" value="1"/>
</dbReference>
<feature type="transmembrane region" description="Helical" evidence="7">
    <location>
        <begin position="22"/>
        <end position="40"/>
    </location>
</feature>
<dbReference type="EMBL" id="KI394998">
    <property type="protein sequence ID" value="ERM99565.1"/>
    <property type="molecule type" value="Genomic_DNA"/>
</dbReference>
<comment type="subcellular location">
    <subcellularLocation>
        <location evidence="1">Membrane</location>
        <topology evidence="1">Single-pass membrane protein</topology>
    </subcellularLocation>
</comment>
<evidence type="ECO:0000256" key="2">
    <source>
        <dbReference type="ARBA" id="ARBA00007727"/>
    </source>
</evidence>
<evidence type="ECO:0000256" key="3">
    <source>
        <dbReference type="ARBA" id="ARBA00022692"/>
    </source>
</evidence>
<dbReference type="HOGENOM" id="CLU_020953_6_0_1"/>
<keyword evidence="6 7" id="KW-0472">Membrane</keyword>
<evidence type="ECO:0000256" key="5">
    <source>
        <dbReference type="ARBA" id="ARBA00022989"/>
    </source>
</evidence>
<gene>
    <name evidence="10" type="ORF">AMTR_s00088p00114920</name>
</gene>
<dbReference type="OMA" id="YINGCKN"/>
<keyword evidence="5 7" id="KW-1133">Transmembrane helix</keyword>
<dbReference type="GO" id="GO:0005794">
    <property type="term" value="C:Golgi apparatus"/>
    <property type="evidence" value="ECO:0000318"/>
    <property type="project" value="GO_Central"/>
</dbReference>
<keyword evidence="3 7" id="KW-0812">Transmembrane</keyword>